<dbReference type="Proteomes" id="UP001549251">
    <property type="component" value="Unassembled WGS sequence"/>
</dbReference>
<keyword evidence="2" id="KW-1185">Reference proteome</keyword>
<organism evidence="1 2">
    <name type="scientific">Rhodanobacter soli</name>
    <dbReference type="NCBI Taxonomy" id="590609"/>
    <lineage>
        <taxon>Bacteria</taxon>
        <taxon>Pseudomonadati</taxon>
        <taxon>Pseudomonadota</taxon>
        <taxon>Gammaproteobacteria</taxon>
        <taxon>Lysobacterales</taxon>
        <taxon>Rhodanobacteraceae</taxon>
        <taxon>Rhodanobacter</taxon>
    </lineage>
</organism>
<comment type="caution">
    <text evidence="1">The sequence shown here is derived from an EMBL/GenBank/DDBJ whole genome shotgun (WGS) entry which is preliminary data.</text>
</comment>
<evidence type="ECO:0000313" key="1">
    <source>
        <dbReference type="EMBL" id="MET4569463.1"/>
    </source>
</evidence>
<protein>
    <recommendedName>
        <fullName evidence="3">Acyl-CoA dehydrogenase C-terminal domain-containing protein</fullName>
    </recommendedName>
</protein>
<proteinExistence type="predicted"/>
<evidence type="ECO:0000313" key="2">
    <source>
        <dbReference type="Proteomes" id="UP001549251"/>
    </source>
</evidence>
<gene>
    <name evidence="1" type="ORF">ABIE04_001790</name>
</gene>
<dbReference type="RefSeq" id="WP_354548889.1">
    <property type="nucleotide sequence ID" value="NZ_JBEPSD010000001.1"/>
</dbReference>
<accession>A0ABV2PY09</accession>
<evidence type="ECO:0008006" key="3">
    <source>
        <dbReference type="Google" id="ProtNLM"/>
    </source>
</evidence>
<dbReference type="EMBL" id="JBEPSD010000001">
    <property type="protein sequence ID" value="MET4569463.1"/>
    <property type="molecule type" value="Genomic_DNA"/>
</dbReference>
<sequence length="94" mass="10088">MGDLYDQDVAPTAYAEQILLAECAVYAIATAICQLHDIYQGGLSQVYGSGPHHVSDCGIQTMEAFEQEILAIRRAITSIDPGLEACFNGTRVAP</sequence>
<reference evidence="1 2" key="1">
    <citation type="submission" date="2024-06" db="EMBL/GenBank/DDBJ databases">
        <title>Sorghum-associated microbial communities from plants grown in Nebraska, USA.</title>
        <authorList>
            <person name="Schachtman D."/>
        </authorList>
    </citation>
    <scope>NUCLEOTIDE SEQUENCE [LARGE SCALE GENOMIC DNA]</scope>
    <source>
        <strain evidence="1 2">1757</strain>
    </source>
</reference>
<name>A0ABV2PY09_9GAMM</name>